<evidence type="ECO:0000259" key="2">
    <source>
        <dbReference type="Pfam" id="PF13391"/>
    </source>
</evidence>
<dbReference type="EMBL" id="ML170184">
    <property type="protein sequence ID" value="TDL20950.1"/>
    <property type="molecule type" value="Genomic_DNA"/>
</dbReference>
<protein>
    <recommendedName>
        <fullName evidence="2">HNH nuclease domain-containing protein</fullName>
    </recommendedName>
</protein>
<dbReference type="STRING" id="50990.A0A4Y7Q2C4"/>
<feature type="domain" description="HNH nuclease" evidence="2">
    <location>
        <begin position="96"/>
        <end position="173"/>
    </location>
</feature>
<dbReference type="VEuPathDB" id="FungiDB:BD410DRAFT_840916"/>
<dbReference type="Pfam" id="PF13391">
    <property type="entry name" value="HNH_2"/>
    <property type="match status" value="1"/>
</dbReference>
<name>A0A4Y7Q2C4_9AGAM</name>
<keyword evidence="4" id="KW-1185">Reference proteome</keyword>
<organism evidence="3 4">
    <name type="scientific">Rickenella mellea</name>
    <dbReference type="NCBI Taxonomy" id="50990"/>
    <lineage>
        <taxon>Eukaryota</taxon>
        <taxon>Fungi</taxon>
        <taxon>Dikarya</taxon>
        <taxon>Basidiomycota</taxon>
        <taxon>Agaricomycotina</taxon>
        <taxon>Agaricomycetes</taxon>
        <taxon>Hymenochaetales</taxon>
        <taxon>Rickenellaceae</taxon>
        <taxon>Rickenella</taxon>
    </lineage>
</organism>
<feature type="region of interest" description="Disordered" evidence="1">
    <location>
        <begin position="1"/>
        <end position="31"/>
    </location>
</feature>
<evidence type="ECO:0000256" key="1">
    <source>
        <dbReference type="SAM" id="MobiDB-lite"/>
    </source>
</evidence>
<dbReference type="Proteomes" id="UP000294933">
    <property type="component" value="Unassembled WGS sequence"/>
</dbReference>
<reference evidence="3 4" key="1">
    <citation type="submission" date="2018-06" db="EMBL/GenBank/DDBJ databases">
        <title>A transcriptomic atlas of mushroom development highlights an independent origin of complex multicellularity.</title>
        <authorList>
            <consortium name="DOE Joint Genome Institute"/>
            <person name="Krizsan K."/>
            <person name="Almasi E."/>
            <person name="Merenyi Z."/>
            <person name="Sahu N."/>
            <person name="Viragh M."/>
            <person name="Koszo T."/>
            <person name="Mondo S."/>
            <person name="Kiss B."/>
            <person name="Balint B."/>
            <person name="Kues U."/>
            <person name="Barry K."/>
            <person name="Hegedus J.C."/>
            <person name="Henrissat B."/>
            <person name="Johnson J."/>
            <person name="Lipzen A."/>
            <person name="Ohm R."/>
            <person name="Nagy I."/>
            <person name="Pangilinan J."/>
            <person name="Yan J."/>
            <person name="Xiong Y."/>
            <person name="Grigoriev I.V."/>
            <person name="Hibbett D.S."/>
            <person name="Nagy L.G."/>
        </authorList>
    </citation>
    <scope>NUCLEOTIDE SEQUENCE [LARGE SCALE GENOMIC DNA]</scope>
    <source>
        <strain evidence="3 4">SZMC22713</strain>
    </source>
</reference>
<proteinExistence type="predicted"/>
<evidence type="ECO:0000313" key="4">
    <source>
        <dbReference type="Proteomes" id="UP000294933"/>
    </source>
</evidence>
<accession>A0A4Y7Q2C4</accession>
<dbReference type="AlphaFoldDB" id="A0A4Y7Q2C4"/>
<dbReference type="OrthoDB" id="2142759at2759"/>
<sequence>MVLFPCPDPRDNSLEVGDIGPPPTQHLPRDSDEPVVPGHYMLFLSGASQFLSFWPELVMGEFPPRNTTGAQTGTRSSRTGRDDKTRRHVRMRDRRCLVTGQKVPGRERGANFNSMQSAHIFPLMGVGHEGWSEHVPDEIKTMVMTRQDADRPLNALLLRADVHILFDVYEWAVWVGTGPRHKIIRFEKSGAPSLGSYGELDLSHQYPSIGEVQPPNLGLLRHHFRVALLKHFKGFGMPLPPGRIDTLL</sequence>
<evidence type="ECO:0000313" key="3">
    <source>
        <dbReference type="EMBL" id="TDL20950.1"/>
    </source>
</evidence>
<dbReference type="InterPro" id="IPR003615">
    <property type="entry name" value="HNH_nuc"/>
</dbReference>
<gene>
    <name evidence="3" type="ORF">BD410DRAFT_840916</name>
</gene>
<feature type="compositionally biased region" description="Polar residues" evidence="1">
    <location>
        <begin position="65"/>
        <end position="77"/>
    </location>
</feature>
<feature type="region of interest" description="Disordered" evidence="1">
    <location>
        <begin position="64"/>
        <end position="87"/>
    </location>
</feature>